<evidence type="ECO:0000256" key="6">
    <source>
        <dbReference type="ARBA" id="ARBA00022692"/>
    </source>
</evidence>
<feature type="transmembrane region" description="Helical" evidence="12">
    <location>
        <begin position="150"/>
        <end position="168"/>
    </location>
</feature>
<dbReference type="EMBL" id="JAPVEB010000012">
    <property type="protein sequence ID" value="KAJ5253339.1"/>
    <property type="molecule type" value="Genomic_DNA"/>
</dbReference>
<comment type="pathway">
    <text evidence="2">Protein modification; protein glycosylation.</text>
</comment>
<keyword evidence="9 12" id="KW-0472">Membrane</keyword>
<evidence type="ECO:0000256" key="9">
    <source>
        <dbReference type="ARBA" id="ARBA00023136"/>
    </source>
</evidence>
<comment type="function">
    <text evidence="10">Mannosyltransferase that operates in the biosynthetic pathway of dolichol-linked oligosaccharides, the glycan precursors employed in protein asparagine (N)-glycosylation. The assembly of dolichol-linked oligosaccharides begins on the cytosolic side of the endoplasmic reticulum membrane and finishes in its lumen. The sequential addition of sugars to dolichol pyrophosphate produces dolichol-linked oligosaccharides containing fourteen sugars, including two GlcNAcs, nine mannoses and three glucoses. Once assembled, the oligosaccharide is transferred from the lipid to nascent proteins by oligosaccharyltransferases. In the lumen of the endoplasmic reticulum, adds the eighth mannose residue in an alpha-1,6 linkage onto Man(7)GlcNAc(2)-PP-dolichol to produce Man(8)GlcNAc(2)-PP-dolichol.</text>
</comment>
<keyword evidence="15" id="KW-1185">Reference proteome</keyword>
<dbReference type="EC" id="2.4.1.-" evidence="12"/>
<comment type="catalytic activity">
    <reaction evidence="11">
        <text>an alpha-D-Man-(1-&gt;2)-alpha-D-Man-(1-&gt;2)-alpha-D-Man-(1-&gt;3)-[alpha-D-Man-(1-&gt;2)-alpha-D-Man-(1-&gt;3)-alpha-D-Man-(1-&gt;6)]-beta-D-Man-(1-&gt;4)-beta-D-GlcNAc-(1-&gt;4)-alpha-D-GlcNAc-diphospho-di-trans,poly-cis-dolichol + a di-trans,poly-cis-dolichyl beta-D-mannosyl phosphate = an alpha-D-Man-(1-&gt;2)-alpha-D-Man-(1-&gt;2)-alpha-D-Man-(1-&gt;3)-[alpha-D-Man-(1-&gt;2)-alpha-D-Man-(1-&gt;3)-[alpha-D-Man-(1-&gt;6)]-alpha-D-Man-(1-&gt;6)]-beta-D-Man-(1-&gt;4)-beta-D-GlcNAc-(1-&gt;4)-alpha-D-GlcNAc-diphospho-di-trans,poly-cis-dolichol + a di-trans,poly-cis-dolichyl phosphate + H(+)</text>
        <dbReference type="Rhea" id="RHEA:29535"/>
        <dbReference type="Rhea" id="RHEA-COMP:19498"/>
        <dbReference type="Rhea" id="RHEA-COMP:19501"/>
        <dbReference type="Rhea" id="RHEA-COMP:19518"/>
        <dbReference type="Rhea" id="RHEA-COMP:19519"/>
        <dbReference type="ChEBI" id="CHEBI:15378"/>
        <dbReference type="ChEBI" id="CHEBI:57683"/>
        <dbReference type="ChEBI" id="CHEBI:58211"/>
        <dbReference type="ChEBI" id="CHEBI:132517"/>
        <dbReference type="ChEBI" id="CHEBI:132519"/>
        <dbReference type="EC" id="2.4.1.260"/>
    </reaction>
    <physiologicalReaction direction="left-to-right" evidence="11">
        <dbReference type="Rhea" id="RHEA:29536"/>
    </physiologicalReaction>
</comment>
<feature type="transmembrane region" description="Helical" evidence="12">
    <location>
        <begin position="359"/>
        <end position="380"/>
    </location>
</feature>
<dbReference type="PANTHER" id="PTHR22760">
    <property type="entry name" value="GLYCOSYLTRANSFERASE"/>
    <property type="match status" value="1"/>
</dbReference>
<gene>
    <name evidence="14" type="ORF">N7505_012002</name>
</gene>
<dbReference type="PANTHER" id="PTHR22760:SF1">
    <property type="entry name" value="DOL-P-MAN:MAN(7)GLCNAC(2)-PP-DOL ALPHA-1,6-MANNOSYLTRANSFERASE"/>
    <property type="match status" value="1"/>
</dbReference>
<keyword evidence="6 12" id="KW-0812">Transmembrane</keyword>
<keyword evidence="8 12" id="KW-1133">Transmembrane helix</keyword>
<evidence type="ECO:0000256" key="13">
    <source>
        <dbReference type="SAM" id="SignalP"/>
    </source>
</evidence>
<evidence type="ECO:0000256" key="5">
    <source>
        <dbReference type="ARBA" id="ARBA00022679"/>
    </source>
</evidence>
<feature type="transmembrane region" description="Helical" evidence="12">
    <location>
        <begin position="326"/>
        <end position="347"/>
    </location>
</feature>
<dbReference type="InterPro" id="IPR005599">
    <property type="entry name" value="GPI_mannosylTrfase"/>
</dbReference>
<feature type="transmembrane region" description="Helical" evidence="12">
    <location>
        <begin position="269"/>
        <end position="290"/>
    </location>
</feature>
<comment type="caution">
    <text evidence="14">The sequence shown here is derived from an EMBL/GenBank/DDBJ whole genome shotgun (WGS) entry which is preliminary data.</text>
</comment>
<evidence type="ECO:0000256" key="12">
    <source>
        <dbReference type="RuleBase" id="RU363075"/>
    </source>
</evidence>
<feature type="transmembrane region" description="Helical" evidence="12">
    <location>
        <begin position="218"/>
        <end position="235"/>
    </location>
</feature>
<feature type="transmembrane region" description="Helical" evidence="12">
    <location>
        <begin position="126"/>
        <end position="143"/>
    </location>
</feature>
<dbReference type="Pfam" id="PF03901">
    <property type="entry name" value="Glyco_transf_22"/>
    <property type="match status" value="1"/>
</dbReference>
<reference evidence="14 15" key="1">
    <citation type="journal article" date="2023" name="IMA Fungus">
        <title>Comparative genomic study of the Penicillium genus elucidates a diverse pangenome and 15 lateral gene transfer events.</title>
        <authorList>
            <person name="Petersen C."/>
            <person name="Sorensen T."/>
            <person name="Nielsen M.R."/>
            <person name="Sondergaard T.E."/>
            <person name="Sorensen J.L."/>
            <person name="Fitzpatrick D.A."/>
            <person name="Frisvad J.C."/>
            <person name="Nielsen K.L."/>
        </authorList>
    </citation>
    <scope>NUCLEOTIDE SEQUENCE [LARGE SCALE GENOMIC DNA]</scope>
    <source>
        <strain evidence="14 15">IBT 3361</strain>
    </source>
</reference>
<feature type="signal peptide" evidence="13">
    <location>
        <begin position="1"/>
        <end position="28"/>
    </location>
</feature>
<comment type="subcellular location">
    <subcellularLocation>
        <location evidence="1 12">Endoplasmic reticulum membrane</location>
        <topology evidence="1 12">Multi-pass membrane protein</topology>
    </subcellularLocation>
</comment>
<evidence type="ECO:0000313" key="14">
    <source>
        <dbReference type="EMBL" id="KAJ5253339.1"/>
    </source>
</evidence>
<comment type="similarity">
    <text evidence="3 12">Belongs to the glycosyltransferase 22 family.</text>
</comment>
<feature type="transmembrane region" description="Helical" evidence="12">
    <location>
        <begin position="302"/>
        <end position="320"/>
    </location>
</feature>
<evidence type="ECO:0000256" key="3">
    <source>
        <dbReference type="ARBA" id="ARBA00007063"/>
    </source>
</evidence>
<organism evidence="14 15">
    <name type="scientific">Penicillium chrysogenum</name>
    <name type="common">Penicillium notatum</name>
    <dbReference type="NCBI Taxonomy" id="5076"/>
    <lineage>
        <taxon>Eukaryota</taxon>
        <taxon>Fungi</taxon>
        <taxon>Dikarya</taxon>
        <taxon>Ascomycota</taxon>
        <taxon>Pezizomycotina</taxon>
        <taxon>Eurotiomycetes</taxon>
        <taxon>Eurotiomycetidae</taxon>
        <taxon>Eurotiales</taxon>
        <taxon>Aspergillaceae</taxon>
        <taxon>Penicillium</taxon>
        <taxon>Penicillium chrysogenum species complex</taxon>
    </lineage>
</organism>
<dbReference type="Proteomes" id="UP001220256">
    <property type="component" value="Unassembled WGS sequence"/>
</dbReference>
<keyword evidence="4 12" id="KW-0328">Glycosyltransferase</keyword>
<keyword evidence="5" id="KW-0808">Transferase</keyword>
<evidence type="ECO:0000256" key="4">
    <source>
        <dbReference type="ARBA" id="ARBA00022676"/>
    </source>
</evidence>
<keyword evidence="13" id="KW-0732">Signal</keyword>
<proteinExistence type="inferred from homology"/>
<evidence type="ECO:0000256" key="8">
    <source>
        <dbReference type="ARBA" id="ARBA00022989"/>
    </source>
</evidence>
<evidence type="ECO:0000256" key="10">
    <source>
        <dbReference type="ARBA" id="ARBA00044721"/>
    </source>
</evidence>
<feature type="transmembrane region" description="Helical" evidence="12">
    <location>
        <begin position="96"/>
        <end position="114"/>
    </location>
</feature>
<feature type="transmembrane region" description="Helical" evidence="12">
    <location>
        <begin position="180"/>
        <end position="206"/>
    </location>
</feature>
<evidence type="ECO:0000313" key="15">
    <source>
        <dbReference type="Proteomes" id="UP001220256"/>
    </source>
</evidence>
<feature type="chain" id="PRO_5045753445" description="Mannosyltransferase" evidence="13">
    <location>
        <begin position="29"/>
        <end position="565"/>
    </location>
</feature>
<evidence type="ECO:0000256" key="7">
    <source>
        <dbReference type="ARBA" id="ARBA00022824"/>
    </source>
</evidence>
<evidence type="ECO:0000256" key="11">
    <source>
        <dbReference type="ARBA" id="ARBA00048899"/>
    </source>
</evidence>
<accession>A0ABQ8W1U6</accession>
<evidence type="ECO:0000256" key="2">
    <source>
        <dbReference type="ARBA" id="ARBA00004922"/>
    </source>
</evidence>
<protein>
    <recommendedName>
        <fullName evidence="12">Mannosyltransferase</fullName>
        <ecNumber evidence="12">2.4.1.-</ecNumber>
    </recommendedName>
</protein>
<evidence type="ECO:0000256" key="1">
    <source>
        <dbReference type="ARBA" id="ARBA00004477"/>
    </source>
</evidence>
<keyword evidence="7 12" id="KW-0256">Endoplasmic reticulum</keyword>
<feature type="transmembrane region" description="Helical" evidence="12">
    <location>
        <begin position="71"/>
        <end position="89"/>
    </location>
</feature>
<sequence>MGYTFAILALLFPALILLHLLVAPYTKVEESFHVQAVHDILANGLPNGFNDLNLNRTNYDHFSFPGAVPRSAIGAVALAMLSKPVIWLNEEINRQLLARAILGLLNASSLAIYARGLRRSFGQPAAIWYILLQASQFHLIFYASRPLSNMFAFSMTTLAMCLLLPSRIPTSQDQKQYSLALALLTTAGVIFRSELALLVGTQTLFLLATRRINLQHTVIAGLIGLTTGLALTIYLDSTFWQRFPLWPEFEAFRFNVLAGQSSEWGTEPWTFYFLNALPRLLFNPLSYLLAIPIALRQPATRSPALALLIPALSFVAIYSFQPHKEWRFIVYIIPSLTAVAALGASYLWTHRSRSVFARLATHALAISTLAAFCLSNFVLLPASAANYPGGQALDAMHYQHSILNLHDKTNAPVNVYLGNLACQTGVTRFLQQPASSGWVYDKTEDKTVKSTSGFWDRFDYVVVEADDEAGFMDADETSLRRALPASEWERVLVVDSFAGISVLKPGTPATGTAERRVIRTIAGARAVDLFEGLREYVRNTLSRGWWVEVKMRPRVQVLRRVNRKG</sequence>
<name>A0ABQ8W1U6_PENCH</name>